<evidence type="ECO:0000259" key="6">
    <source>
        <dbReference type="Pfam" id="PF00732"/>
    </source>
</evidence>
<comment type="cofactor">
    <cofactor evidence="1">
        <name>FAD</name>
        <dbReference type="ChEBI" id="CHEBI:57692"/>
    </cofactor>
</comment>
<dbReference type="EMBL" id="WTYS01000001">
    <property type="protein sequence ID" value="MXO55341.1"/>
    <property type="molecule type" value="Genomic_DNA"/>
</dbReference>
<dbReference type="Proteomes" id="UP000468943">
    <property type="component" value="Unassembled WGS sequence"/>
</dbReference>
<dbReference type="PANTHER" id="PTHR42784:SF1">
    <property type="entry name" value="PYRANOSE 2-OXIDASE"/>
    <property type="match status" value="1"/>
</dbReference>
<dbReference type="AlphaFoldDB" id="A0A6I4SHW6"/>
<keyword evidence="3" id="KW-0285">Flavoprotein</keyword>
<dbReference type="InterPro" id="IPR000172">
    <property type="entry name" value="GMC_OxRdtase_N"/>
</dbReference>
<gene>
    <name evidence="8" type="ORF">GRI36_00460</name>
</gene>
<dbReference type="GO" id="GO:0050660">
    <property type="term" value="F:flavin adenine dinucleotide binding"/>
    <property type="evidence" value="ECO:0007669"/>
    <property type="project" value="InterPro"/>
</dbReference>
<reference evidence="8 9" key="1">
    <citation type="submission" date="2019-12" db="EMBL/GenBank/DDBJ databases">
        <title>Genomic-based taxomic classification of the family Erythrobacteraceae.</title>
        <authorList>
            <person name="Xu L."/>
        </authorList>
    </citation>
    <scope>NUCLEOTIDE SEQUENCE [LARGE SCALE GENOMIC DNA]</scope>
    <source>
        <strain evidence="8 9">JCM 17802</strain>
    </source>
</reference>
<keyword evidence="5" id="KW-0560">Oxidoreductase</keyword>
<comment type="similarity">
    <text evidence="2">Belongs to the GMC oxidoreductase family.</text>
</comment>
<organism evidence="8 9">
    <name type="scientific">Pontixanthobacter gangjinensis</name>
    <dbReference type="NCBI Taxonomy" id="1028742"/>
    <lineage>
        <taxon>Bacteria</taxon>
        <taxon>Pseudomonadati</taxon>
        <taxon>Pseudomonadota</taxon>
        <taxon>Alphaproteobacteria</taxon>
        <taxon>Sphingomonadales</taxon>
        <taxon>Erythrobacteraceae</taxon>
        <taxon>Pontixanthobacter</taxon>
    </lineage>
</organism>
<evidence type="ECO:0000256" key="4">
    <source>
        <dbReference type="ARBA" id="ARBA00022827"/>
    </source>
</evidence>
<feature type="domain" description="Glucose-methanol-choline oxidoreductase N-terminal" evidence="6">
    <location>
        <begin position="224"/>
        <end position="361"/>
    </location>
</feature>
<dbReference type="InterPro" id="IPR036188">
    <property type="entry name" value="FAD/NAD-bd_sf"/>
</dbReference>
<feature type="domain" description="Glucose-methanol-choline oxidoreductase C-terminal" evidence="7">
    <location>
        <begin position="466"/>
        <end position="618"/>
    </location>
</feature>
<keyword evidence="9" id="KW-1185">Reference proteome</keyword>
<dbReference type="Pfam" id="PF00732">
    <property type="entry name" value="GMC_oxred_N"/>
    <property type="match status" value="1"/>
</dbReference>
<dbReference type="InterPro" id="IPR051473">
    <property type="entry name" value="P2Ox-like"/>
</dbReference>
<dbReference type="PANTHER" id="PTHR42784">
    <property type="entry name" value="PYRANOSE 2-OXIDASE"/>
    <property type="match status" value="1"/>
</dbReference>
<dbReference type="OrthoDB" id="9798604at2"/>
<dbReference type="Pfam" id="PF05199">
    <property type="entry name" value="GMC_oxred_C"/>
    <property type="match status" value="1"/>
</dbReference>
<evidence type="ECO:0000313" key="8">
    <source>
        <dbReference type="EMBL" id="MXO55341.1"/>
    </source>
</evidence>
<dbReference type="Gene3D" id="3.50.50.60">
    <property type="entry name" value="FAD/NAD(P)-binding domain"/>
    <property type="match status" value="2"/>
</dbReference>
<evidence type="ECO:0000259" key="7">
    <source>
        <dbReference type="Pfam" id="PF05199"/>
    </source>
</evidence>
<keyword evidence="4" id="KW-0274">FAD</keyword>
<sequence>MATNQHYDVVIVGAGVSGALIAKQLGAAGKSVLLLEAGEDGQLSNAESLERFYTAQAKVPESPYSPPIVTPDAAGIQSPSNPDEMTIGRATTLMLDEANWQKSDQAYMDQQGPLAFASTYERIGGGTGRHWLGTSFRLLPNDFKMKTVYDVEEDWPISYDDLEVWYGKAEHEIGVAANAADQGYHGITFAPGYNYPMPQIPDSLVDAAVEEGLSVLPPQEGIKLGVTNTPAARNSVPFQNRRQCAGNTNCIPICPIQAKWDPTVTLYEALQNPHVAILYKTVAKEILIGDDGNVSGISYLQYETLDGGATGNGTVSAERYIIAAHAIETPRLLLMSTNGGKLPNGAANSSLAVGKHLMDHPIYLSWAQTAEPVYGYRGPLSTAGIETMRDGTFRSEHAAFRIEIGNEGWNFPIGDPYTSTLDFVLGTNISQLNQTKKAHFGTGLVAGLNQALISQFRLGFLVEQTPEDYCAVSLSDTYKDKLGLPRPRITYDLSDYTKMGFVAAKKVSSNIYGAMGAEEFTTHPTAKEAAADPSSFSVTYDAGGKVVPEGTAGATTDHFRYFGAGHIVGTYRMGDDPKSSVVNWEQRSWDHKNMFLVGSGVFPTVATGNPTLTIAALALWAADIILADLE</sequence>
<proteinExistence type="inferred from homology"/>
<dbReference type="SUPFAM" id="SSF51905">
    <property type="entry name" value="FAD/NAD(P)-binding domain"/>
    <property type="match status" value="1"/>
</dbReference>
<name>A0A6I4SHW6_9SPHN</name>
<dbReference type="GO" id="GO:0016614">
    <property type="term" value="F:oxidoreductase activity, acting on CH-OH group of donors"/>
    <property type="evidence" value="ECO:0007669"/>
    <property type="project" value="InterPro"/>
</dbReference>
<protein>
    <submittedName>
        <fullName evidence="8">GMC family oxidoreductase</fullName>
    </submittedName>
</protein>
<evidence type="ECO:0000256" key="3">
    <source>
        <dbReference type="ARBA" id="ARBA00022630"/>
    </source>
</evidence>
<evidence type="ECO:0000256" key="5">
    <source>
        <dbReference type="ARBA" id="ARBA00023002"/>
    </source>
</evidence>
<comment type="caution">
    <text evidence="8">The sequence shown here is derived from an EMBL/GenBank/DDBJ whole genome shotgun (WGS) entry which is preliminary data.</text>
</comment>
<evidence type="ECO:0000313" key="9">
    <source>
        <dbReference type="Proteomes" id="UP000468943"/>
    </source>
</evidence>
<evidence type="ECO:0000256" key="2">
    <source>
        <dbReference type="ARBA" id="ARBA00010790"/>
    </source>
</evidence>
<dbReference type="InterPro" id="IPR007867">
    <property type="entry name" value="GMC_OxRtase_C"/>
</dbReference>
<evidence type="ECO:0000256" key="1">
    <source>
        <dbReference type="ARBA" id="ARBA00001974"/>
    </source>
</evidence>
<accession>A0A6I4SHW6</accession>
<dbReference type="RefSeq" id="WP_160596675.1">
    <property type="nucleotide sequence ID" value="NZ_WTYS01000001.1"/>
</dbReference>